<evidence type="ECO:0000313" key="7">
    <source>
        <dbReference type="EMBL" id="MFC5367540.1"/>
    </source>
</evidence>
<dbReference type="Pfam" id="PF00924">
    <property type="entry name" value="MS_channel_2nd"/>
    <property type="match status" value="1"/>
</dbReference>
<evidence type="ECO:0000259" key="6">
    <source>
        <dbReference type="Pfam" id="PF00924"/>
    </source>
</evidence>
<dbReference type="EMBL" id="JBHSKX010000002">
    <property type="protein sequence ID" value="MFC5367540.1"/>
    <property type="molecule type" value="Genomic_DNA"/>
</dbReference>
<evidence type="ECO:0000256" key="4">
    <source>
        <dbReference type="ARBA" id="ARBA00023136"/>
    </source>
</evidence>
<dbReference type="InterPro" id="IPR006685">
    <property type="entry name" value="MscS_channel_2nd"/>
</dbReference>
<sequence length="277" mass="29495">MVGSLFGGSVSVTATETTPLVTAREVILGVPGRIWLALGIVLLGVVLGYLVNLVNRRLLRRAGVPESIEGTAFERTARSLDTSTVDLVGQLSMYFVVGLSILVALSVAEVDVLTVFWGEVAVFLPGLFLAVLIVLVGLVVGDKVEIVVRDRLSGIKLPQVGILPLLAKYSVFYVALLIALATINVPISALLVLLGGYVFGVVFLGGIAFKDMLASGAAGMYLLLNQPYSIGDQVEVGGQRGIVQEVDVFVTHVESEGEEYIVPNRKVFENGIVRVRS</sequence>
<dbReference type="InterPro" id="IPR008910">
    <property type="entry name" value="MSC_TM_helix"/>
</dbReference>
<dbReference type="InterPro" id="IPR010920">
    <property type="entry name" value="LSM_dom_sf"/>
</dbReference>
<dbReference type="RefSeq" id="WP_227229790.1">
    <property type="nucleotide sequence ID" value="NZ_JAJCVJ010000002.1"/>
</dbReference>
<feature type="transmembrane region" description="Helical" evidence="5">
    <location>
        <begin position="120"/>
        <end position="141"/>
    </location>
</feature>
<evidence type="ECO:0000313" key="8">
    <source>
        <dbReference type="Proteomes" id="UP001596201"/>
    </source>
</evidence>
<comment type="caution">
    <text evidence="7">The sequence shown here is derived from an EMBL/GenBank/DDBJ whole genome shotgun (WGS) entry which is preliminary data.</text>
</comment>
<dbReference type="GO" id="GO:0016020">
    <property type="term" value="C:membrane"/>
    <property type="evidence" value="ECO:0007669"/>
    <property type="project" value="UniProtKB-SubCell"/>
</dbReference>
<dbReference type="Proteomes" id="UP001596201">
    <property type="component" value="Unassembled WGS sequence"/>
</dbReference>
<evidence type="ECO:0000256" key="5">
    <source>
        <dbReference type="SAM" id="Phobius"/>
    </source>
</evidence>
<feature type="transmembrane region" description="Helical" evidence="5">
    <location>
        <begin position="162"/>
        <end position="183"/>
    </location>
</feature>
<dbReference type="AlphaFoldDB" id="A0ABD5RCI1"/>
<dbReference type="Pfam" id="PF05552">
    <property type="entry name" value="MS_channel_1st_1"/>
    <property type="match status" value="1"/>
</dbReference>
<protein>
    <submittedName>
        <fullName evidence="7">Mechanosensitive ion channel family protein</fullName>
    </submittedName>
</protein>
<name>A0ABD5RCI1_9EURY</name>
<dbReference type="PANTHER" id="PTHR30221:SF20">
    <property type="entry name" value="SMALL-CONDUCTANCE MECHANOSENSITIVE CHANNEL"/>
    <property type="match status" value="1"/>
</dbReference>
<proteinExistence type="predicted"/>
<comment type="subcellular location">
    <subcellularLocation>
        <location evidence="1">Membrane</location>
    </subcellularLocation>
</comment>
<reference evidence="7 8" key="1">
    <citation type="journal article" date="2019" name="Int. J. Syst. Evol. Microbiol.">
        <title>The Global Catalogue of Microorganisms (GCM) 10K type strain sequencing project: providing services to taxonomists for standard genome sequencing and annotation.</title>
        <authorList>
            <consortium name="The Broad Institute Genomics Platform"/>
            <consortium name="The Broad Institute Genome Sequencing Center for Infectious Disease"/>
            <person name="Wu L."/>
            <person name="Ma J."/>
        </authorList>
    </citation>
    <scope>NUCLEOTIDE SEQUENCE [LARGE SCALE GENOMIC DNA]</scope>
    <source>
        <strain evidence="7 8">CGMCC 1.12237</strain>
    </source>
</reference>
<keyword evidence="4 5" id="KW-0472">Membrane</keyword>
<feature type="transmembrane region" description="Helical" evidence="5">
    <location>
        <begin position="33"/>
        <end position="51"/>
    </location>
</feature>
<dbReference type="InterPro" id="IPR045275">
    <property type="entry name" value="MscS_archaea/bacteria_type"/>
</dbReference>
<keyword evidence="8" id="KW-1185">Reference proteome</keyword>
<organism evidence="7 8">
    <name type="scientific">Salinirubrum litoreum</name>
    <dbReference type="NCBI Taxonomy" id="1126234"/>
    <lineage>
        <taxon>Archaea</taxon>
        <taxon>Methanobacteriati</taxon>
        <taxon>Methanobacteriota</taxon>
        <taxon>Stenosarchaea group</taxon>
        <taxon>Halobacteria</taxon>
        <taxon>Halobacteriales</taxon>
        <taxon>Haloferacaceae</taxon>
        <taxon>Salinirubrum</taxon>
    </lineage>
</organism>
<evidence type="ECO:0000256" key="2">
    <source>
        <dbReference type="ARBA" id="ARBA00022692"/>
    </source>
</evidence>
<dbReference type="Gene3D" id="1.10.287.1260">
    <property type="match status" value="1"/>
</dbReference>
<dbReference type="PANTHER" id="PTHR30221">
    <property type="entry name" value="SMALL-CONDUCTANCE MECHANOSENSITIVE CHANNEL"/>
    <property type="match status" value="1"/>
</dbReference>
<evidence type="ECO:0000256" key="3">
    <source>
        <dbReference type="ARBA" id="ARBA00022989"/>
    </source>
</evidence>
<dbReference type="SUPFAM" id="SSF50182">
    <property type="entry name" value="Sm-like ribonucleoproteins"/>
    <property type="match status" value="1"/>
</dbReference>
<gene>
    <name evidence="7" type="ORF">ACFPJ5_11395</name>
</gene>
<dbReference type="Gene3D" id="2.30.30.60">
    <property type="match status" value="1"/>
</dbReference>
<dbReference type="InterPro" id="IPR023408">
    <property type="entry name" value="MscS_beta-dom_sf"/>
</dbReference>
<accession>A0ABD5RCI1</accession>
<keyword evidence="3 5" id="KW-1133">Transmembrane helix</keyword>
<feature type="transmembrane region" description="Helical" evidence="5">
    <location>
        <begin position="189"/>
        <end position="209"/>
    </location>
</feature>
<keyword evidence="2 5" id="KW-0812">Transmembrane</keyword>
<feature type="transmembrane region" description="Helical" evidence="5">
    <location>
        <begin position="87"/>
        <end position="108"/>
    </location>
</feature>
<feature type="domain" description="Mechanosensitive ion channel MscS" evidence="6">
    <location>
        <begin position="215"/>
        <end position="272"/>
    </location>
</feature>
<evidence type="ECO:0000256" key="1">
    <source>
        <dbReference type="ARBA" id="ARBA00004370"/>
    </source>
</evidence>